<dbReference type="InterPro" id="IPR042463">
    <property type="entry name" value="HNOB_dom_associated_sf"/>
</dbReference>
<dbReference type="GO" id="GO:0038060">
    <property type="term" value="P:nitric oxide-cGMP-mediated signaling"/>
    <property type="evidence" value="ECO:0007669"/>
    <property type="project" value="TreeGrafter"/>
</dbReference>
<dbReference type="Pfam" id="PF07701">
    <property type="entry name" value="HNOBA"/>
    <property type="match status" value="1"/>
</dbReference>
<dbReference type="GO" id="GO:0070482">
    <property type="term" value="P:response to oxygen levels"/>
    <property type="evidence" value="ECO:0007669"/>
    <property type="project" value="TreeGrafter"/>
</dbReference>
<dbReference type="PANTHER" id="PTHR45655">
    <property type="entry name" value="GUANYLATE CYCLASE SOLUBLE SUBUNIT BETA-2"/>
    <property type="match status" value="1"/>
</dbReference>
<evidence type="ECO:0000313" key="7">
    <source>
        <dbReference type="Proteomes" id="UP001283361"/>
    </source>
</evidence>
<dbReference type="EC" id="4.6.1.2" evidence="1"/>
<dbReference type="Proteomes" id="UP001283361">
    <property type="component" value="Unassembled WGS sequence"/>
</dbReference>
<protein>
    <recommendedName>
        <fullName evidence="1">guanylate cyclase</fullName>
        <ecNumber evidence="1">4.6.1.2</ecNumber>
    </recommendedName>
</protein>
<dbReference type="EMBL" id="JAWDGP010006150">
    <property type="protein sequence ID" value="KAK3746358.1"/>
    <property type="molecule type" value="Genomic_DNA"/>
</dbReference>
<dbReference type="AlphaFoldDB" id="A0AAE0YIW4"/>
<dbReference type="InterPro" id="IPR038158">
    <property type="entry name" value="H-NOX_domain_sf"/>
</dbReference>
<dbReference type="GO" id="GO:0000166">
    <property type="term" value="F:nucleotide binding"/>
    <property type="evidence" value="ECO:0007669"/>
    <property type="project" value="UniProtKB-KW"/>
</dbReference>
<evidence type="ECO:0000256" key="2">
    <source>
        <dbReference type="ARBA" id="ARBA00022741"/>
    </source>
</evidence>
<dbReference type="InterPro" id="IPR011644">
    <property type="entry name" value="Heme_NO-bd"/>
</dbReference>
<dbReference type="GO" id="GO:0004383">
    <property type="term" value="F:guanylate cyclase activity"/>
    <property type="evidence" value="ECO:0007669"/>
    <property type="project" value="UniProtKB-EC"/>
</dbReference>
<dbReference type="InterPro" id="IPR011645">
    <property type="entry name" value="HNOB_dom_associated"/>
</dbReference>
<accession>A0AAE0YIW4</accession>
<evidence type="ECO:0000259" key="4">
    <source>
        <dbReference type="Pfam" id="PF07700"/>
    </source>
</evidence>
<evidence type="ECO:0000256" key="3">
    <source>
        <dbReference type="ARBA" id="ARBA00023293"/>
    </source>
</evidence>
<name>A0AAE0YIW4_9GAST</name>
<evidence type="ECO:0000256" key="1">
    <source>
        <dbReference type="ARBA" id="ARBA00012202"/>
    </source>
</evidence>
<keyword evidence="3" id="KW-0141">cGMP biosynthesis</keyword>
<reference evidence="6" key="1">
    <citation type="journal article" date="2023" name="G3 (Bethesda)">
        <title>A reference genome for the long-term kleptoplast-retaining sea slug Elysia crispata morphotype clarki.</title>
        <authorList>
            <person name="Eastman K.E."/>
            <person name="Pendleton A.L."/>
            <person name="Shaikh M.A."/>
            <person name="Suttiyut T."/>
            <person name="Ogas R."/>
            <person name="Tomko P."/>
            <person name="Gavelis G."/>
            <person name="Widhalm J.R."/>
            <person name="Wisecaver J.H."/>
        </authorList>
    </citation>
    <scope>NUCLEOTIDE SEQUENCE</scope>
    <source>
        <strain evidence="6">ECLA1</strain>
    </source>
</reference>
<comment type="caution">
    <text evidence="6">The sequence shown here is derived from an EMBL/GenBank/DDBJ whole genome shotgun (WGS) entry which is preliminary data.</text>
</comment>
<feature type="domain" description="Haem NO binding associated" evidence="5">
    <location>
        <begin position="205"/>
        <end position="264"/>
    </location>
</feature>
<dbReference type="Gene3D" id="3.90.1520.10">
    <property type="entry name" value="H-NOX domain"/>
    <property type="match status" value="1"/>
</dbReference>
<proteinExistence type="predicted"/>
<dbReference type="GO" id="GO:0020037">
    <property type="term" value="F:heme binding"/>
    <property type="evidence" value="ECO:0007669"/>
    <property type="project" value="InterPro"/>
</dbReference>
<feature type="domain" description="Heme NO-binding" evidence="4">
    <location>
        <begin position="2"/>
        <end position="162"/>
    </location>
</feature>
<dbReference type="Pfam" id="PF07700">
    <property type="entry name" value="HNOB"/>
    <property type="match status" value="1"/>
</dbReference>
<dbReference type="InterPro" id="IPR024096">
    <property type="entry name" value="NO_sig/Golgi_transp_ligand-bd"/>
</dbReference>
<dbReference type="Gene3D" id="3.30.450.260">
    <property type="entry name" value="Haem NO binding associated domain"/>
    <property type="match status" value="1"/>
</dbReference>
<keyword evidence="2" id="KW-0547">Nucleotide-binding</keyword>
<dbReference type="GO" id="GO:0008074">
    <property type="term" value="C:guanylate cyclase complex, soluble"/>
    <property type="evidence" value="ECO:0007669"/>
    <property type="project" value="TreeGrafter"/>
</dbReference>
<dbReference type="SUPFAM" id="SSF111126">
    <property type="entry name" value="Ligand-binding domain in the NO signalling and Golgi transport"/>
    <property type="match status" value="1"/>
</dbReference>
<evidence type="ECO:0000313" key="6">
    <source>
        <dbReference type="EMBL" id="KAK3746358.1"/>
    </source>
</evidence>
<dbReference type="PANTHER" id="PTHR45655:SF10">
    <property type="entry name" value="SOLUBLE GUANYLATE CYCLASE 88E"/>
    <property type="match status" value="1"/>
</dbReference>
<gene>
    <name evidence="6" type="ORF">RRG08_017715</name>
</gene>
<sequence length="294" mass="33577">MYGLLLQSAALYLKNKYGPDIYTQICKEVNISPAGFSTHNMYSEKIMTEMGQAAAKISGESLDSIMDSFGVAFVDFVGQFGYDRILKVLGRHMRDFLNGLDNLHEYLRFSYPKLKPPSFFVNDETKNGLTLIYRSRRKGFLHYVKGQIRQVGKVFYKTRVDIFVVANDYNPETGTTHVKFRLLFDNKAFRDVAAQAVDDIVDSIPLRPELLFDLFPFHIVFSRKMDVRSLGPGLKAVLPSAIGQNLGNIFSLERPLTNFTWEDNRSNRTSGPGPCVRGDHQRWRPRGRWGQCLN</sequence>
<evidence type="ECO:0000259" key="5">
    <source>
        <dbReference type="Pfam" id="PF07701"/>
    </source>
</evidence>
<organism evidence="6 7">
    <name type="scientific">Elysia crispata</name>
    <name type="common">lettuce slug</name>
    <dbReference type="NCBI Taxonomy" id="231223"/>
    <lineage>
        <taxon>Eukaryota</taxon>
        <taxon>Metazoa</taxon>
        <taxon>Spiralia</taxon>
        <taxon>Lophotrochozoa</taxon>
        <taxon>Mollusca</taxon>
        <taxon>Gastropoda</taxon>
        <taxon>Heterobranchia</taxon>
        <taxon>Euthyneura</taxon>
        <taxon>Panpulmonata</taxon>
        <taxon>Sacoglossa</taxon>
        <taxon>Placobranchoidea</taxon>
        <taxon>Plakobranchidae</taxon>
        <taxon>Elysia</taxon>
    </lineage>
</organism>
<keyword evidence="7" id="KW-1185">Reference proteome</keyword>